<dbReference type="Proteomes" id="UP000642673">
    <property type="component" value="Unassembled WGS sequence"/>
</dbReference>
<evidence type="ECO:0000313" key="1">
    <source>
        <dbReference type="EMBL" id="GHB84251.1"/>
    </source>
</evidence>
<organism evidence="1 2">
    <name type="scientific">Streptomyces cirratus</name>
    <dbReference type="NCBI Taxonomy" id="68187"/>
    <lineage>
        <taxon>Bacteria</taxon>
        <taxon>Bacillati</taxon>
        <taxon>Actinomycetota</taxon>
        <taxon>Actinomycetes</taxon>
        <taxon>Kitasatosporales</taxon>
        <taxon>Streptomycetaceae</taxon>
        <taxon>Streptomyces</taxon>
    </lineage>
</organism>
<protein>
    <recommendedName>
        <fullName evidence="3">Immunity 49 family protein</fullName>
    </recommendedName>
</protein>
<dbReference type="RefSeq" id="WP_190187732.1">
    <property type="nucleotide sequence ID" value="NZ_BMVP01000025.1"/>
</dbReference>
<dbReference type="EMBL" id="BMVP01000025">
    <property type="protein sequence ID" value="GHB84251.1"/>
    <property type="molecule type" value="Genomic_DNA"/>
</dbReference>
<dbReference type="Pfam" id="PF15575">
    <property type="entry name" value="Imm49"/>
    <property type="match status" value="1"/>
</dbReference>
<evidence type="ECO:0008006" key="3">
    <source>
        <dbReference type="Google" id="ProtNLM"/>
    </source>
</evidence>
<keyword evidence="2" id="KW-1185">Reference proteome</keyword>
<name>A0ABQ3F571_9ACTN</name>
<evidence type="ECO:0000313" key="2">
    <source>
        <dbReference type="Proteomes" id="UP000642673"/>
    </source>
</evidence>
<gene>
    <name evidence="1" type="ORF">GCM10010347_63940</name>
</gene>
<proteinExistence type="predicted"/>
<reference evidence="2" key="1">
    <citation type="journal article" date="2019" name="Int. J. Syst. Evol. Microbiol.">
        <title>The Global Catalogue of Microorganisms (GCM) 10K type strain sequencing project: providing services to taxonomists for standard genome sequencing and annotation.</title>
        <authorList>
            <consortium name="The Broad Institute Genomics Platform"/>
            <consortium name="The Broad Institute Genome Sequencing Center for Infectious Disease"/>
            <person name="Wu L."/>
            <person name="Ma J."/>
        </authorList>
    </citation>
    <scope>NUCLEOTIDE SEQUENCE [LARGE SCALE GENOMIC DNA]</scope>
    <source>
        <strain evidence="2">JCM 4738</strain>
    </source>
</reference>
<comment type="caution">
    <text evidence="1">The sequence shown here is derived from an EMBL/GenBank/DDBJ whole genome shotgun (WGS) entry which is preliminary data.</text>
</comment>
<sequence>MVAIIPRHPFPTGNAEAGVAVLQESAEGWIDGLEGDSTGLGEALDTTLMLAKAHCLMDPKAAIYPTWDAWVNAMQVGSAVFAAATATGDHVQCRIAHKDRTLAATGPQQYVTPGTWLTAFYLAVVARERDRITALCRVPLSLLRENRSHFEEFEYAWIDALQTYWLGGDDLGRKLVAAVDGADAETVTTDPEAVGKLLYPPMEMFHRIVRADHDGFNRALTAALQWHKEYWSADGRATRVSGLVALAPLAMACFAHDAGIPIEVESDYLPSTLISRNWCGEFPT</sequence>
<dbReference type="InterPro" id="IPR029074">
    <property type="entry name" value="Imm49"/>
</dbReference>
<accession>A0ABQ3F571</accession>